<dbReference type="InterPro" id="IPR021403">
    <property type="entry name" value="DUF3043"/>
</dbReference>
<keyword evidence="2" id="KW-0812">Transmembrane</keyword>
<evidence type="ECO:0008006" key="5">
    <source>
        <dbReference type="Google" id="ProtNLM"/>
    </source>
</evidence>
<keyword evidence="2" id="KW-1133">Transmembrane helix</keyword>
<name>A0ABX8EGX1_9ACTN</name>
<evidence type="ECO:0000313" key="4">
    <source>
        <dbReference type="Proteomes" id="UP000679307"/>
    </source>
</evidence>
<gene>
    <name evidence="3" type="ORF">ENKNEFLB_01485</name>
</gene>
<dbReference type="EMBL" id="CP075371">
    <property type="protein sequence ID" value="QVT79105.1"/>
    <property type="molecule type" value="Genomic_DNA"/>
</dbReference>
<protein>
    <recommendedName>
        <fullName evidence="5">DUF3043 domain-containing protein</fullName>
    </recommendedName>
</protein>
<dbReference type="Proteomes" id="UP000679307">
    <property type="component" value="Chromosome"/>
</dbReference>
<feature type="transmembrane region" description="Helical" evidence="2">
    <location>
        <begin position="104"/>
        <end position="122"/>
    </location>
</feature>
<feature type="region of interest" description="Disordered" evidence="1">
    <location>
        <begin position="1"/>
        <end position="69"/>
    </location>
</feature>
<dbReference type="RefSeq" id="WP_246535894.1">
    <property type="nucleotide sequence ID" value="NZ_BAAAHS010000024.1"/>
</dbReference>
<reference evidence="3 4" key="1">
    <citation type="submission" date="2021-05" db="EMBL/GenBank/DDBJ databases">
        <title>Complete genome of Nocardioides aquaticus KCTC 9944T isolated from meromictic and hypersaline Ekho Lake, Antarctica.</title>
        <authorList>
            <person name="Hwang K."/>
            <person name="Kim K.M."/>
            <person name="Choe H."/>
        </authorList>
    </citation>
    <scope>NUCLEOTIDE SEQUENCE [LARGE SCALE GENOMIC DNA]</scope>
    <source>
        <strain evidence="3 4">KCTC 9944</strain>
    </source>
</reference>
<evidence type="ECO:0000256" key="1">
    <source>
        <dbReference type="SAM" id="MobiDB-lite"/>
    </source>
</evidence>
<organism evidence="3 4">
    <name type="scientific">Nocardioides aquaticus</name>
    <dbReference type="NCBI Taxonomy" id="160826"/>
    <lineage>
        <taxon>Bacteria</taxon>
        <taxon>Bacillati</taxon>
        <taxon>Actinomycetota</taxon>
        <taxon>Actinomycetes</taxon>
        <taxon>Propionibacteriales</taxon>
        <taxon>Nocardioidaceae</taxon>
        <taxon>Nocardioides</taxon>
    </lineage>
</organism>
<keyword evidence="4" id="KW-1185">Reference proteome</keyword>
<proteinExistence type="predicted"/>
<evidence type="ECO:0000256" key="2">
    <source>
        <dbReference type="SAM" id="Phobius"/>
    </source>
</evidence>
<evidence type="ECO:0000313" key="3">
    <source>
        <dbReference type="EMBL" id="QVT79105.1"/>
    </source>
</evidence>
<feature type="transmembrane region" description="Helical" evidence="2">
    <location>
        <begin position="128"/>
        <end position="152"/>
    </location>
</feature>
<dbReference type="Pfam" id="PF11241">
    <property type="entry name" value="DUF3043"/>
    <property type="match status" value="1"/>
</dbReference>
<keyword evidence="2" id="KW-0472">Membrane</keyword>
<accession>A0ABX8EGX1</accession>
<sequence>MFRRRNDTDTTVAGSPAAPADGSTVITTGKGRPTPTRREAEAAAKARAKAPRTRKEQAAAKRRVRADEAQKVRTAMKTGDERHLLPRDKGPVRRFVRDYVDHRFSFLEIVLPLVLVTTVLTYSGNPGLVRIGSTVMVAVLALIVMDVLTLRFRLRRELAKRFEGESVKGTTWYAVSRSMQMRFMRLPKSQVKIGEKLPERYR</sequence>
<feature type="compositionally biased region" description="Basic and acidic residues" evidence="1">
    <location>
        <begin position="53"/>
        <end position="69"/>
    </location>
</feature>